<dbReference type="Pfam" id="PF04488">
    <property type="entry name" value="Gly_transf_sug"/>
    <property type="match status" value="1"/>
</dbReference>
<feature type="non-terminal residue" evidence="2">
    <location>
        <position position="1"/>
    </location>
</feature>
<feature type="compositionally biased region" description="Basic and acidic residues" evidence="1">
    <location>
        <begin position="1397"/>
        <end position="1406"/>
    </location>
</feature>
<gene>
    <name evidence="2" type="ORF">EYS09_22790</name>
</gene>
<feature type="region of interest" description="Disordered" evidence="1">
    <location>
        <begin position="3250"/>
        <end position="3368"/>
    </location>
</feature>
<feature type="compositionally biased region" description="Low complexity" evidence="1">
    <location>
        <begin position="143"/>
        <end position="193"/>
    </location>
</feature>
<comment type="caution">
    <text evidence="2">The sequence shown here is derived from an EMBL/GenBank/DDBJ whole genome shotgun (WGS) entry which is preliminary data.</text>
</comment>
<feature type="compositionally biased region" description="Basic and acidic residues" evidence="1">
    <location>
        <begin position="1552"/>
        <end position="1578"/>
    </location>
</feature>
<feature type="region of interest" description="Disordered" evidence="1">
    <location>
        <begin position="2473"/>
        <end position="2496"/>
    </location>
</feature>
<feature type="region of interest" description="Disordered" evidence="1">
    <location>
        <begin position="1829"/>
        <end position="1850"/>
    </location>
</feature>
<feature type="compositionally biased region" description="Low complexity" evidence="1">
    <location>
        <begin position="108"/>
        <end position="129"/>
    </location>
</feature>
<feature type="region of interest" description="Disordered" evidence="1">
    <location>
        <begin position="3639"/>
        <end position="3842"/>
    </location>
</feature>
<dbReference type="Gene3D" id="3.90.550.20">
    <property type="match status" value="1"/>
</dbReference>
<feature type="compositionally biased region" description="Low complexity" evidence="1">
    <location>
        <begin position="744"/>
        <end position="760"/>
    </location>
</feature>
<evidence type="ECO:0000313" key="3">
    <source>
        <dbReference type="Proteomes" id="UP000292452"/>
    </source>
</evidence>
<feature type="compositionally biased region" description="Polar residues" evidence="1">
    <location>
        <begin position="1791"/>
        <end position="1806"/>
    </location>
</feature>
<feature type="compositionally biased region" description="Low complexity" evidence="1">
    <location>
        <begin position="3703"/>
        <end position="3734"/>
    </location>
</feature>
<reference evidence="2 3" key="1">
    <citation type="submission" date="2019-02" db="EMBL/GenBank/DDBJ databases">
        <title>Draft Genome Sequence of Streptomyces sp. AM-2504, identified by 16S rRNA comparative analysis as a Streptomyces Kasugaensis strain.</title>
        <authorList>
            <person name="Napolioni V."/>
            <person name="Giuliodori A.M."/>
            <person name="Spurio R."/>
            <person name="Fabbretti A."/>
        </authorList>
    </citation>
    <scope>NUCLEOTIDE SEQUENCE [LARGE SCALE GENOMIC DNA]</scope>
    <source>
        <strain evidence="2 3">AM-2504</strain>
    </source>
</reference>
<feature type="compositionally biased region" description="Low complexity" evidence="1">
    <location>
        <begin position="1628"/>
        <end position="1673"/>
    </location>
</feature>
<feature type="compositionally biased region" description="Basic and acidic residues" evidence="1">
    <location>
        <begin position="61"/>
        <end position="73"/>
    </location>
</feature>
<feature type="compositionally biased region" description="Low complexity" evidence="1">
    <location>
        <begin position="3639"/>
        <end position="3666"/>
    </location>
</feature>
<feature type="compositionally biased region" description="Basic and acidic residues" evidence="1">
    <location>
        <begin position="1586"/>
        <end position="1625"/>
    </location>
</feature>
<feature type="compositionally biased region" description="Low complexity" evidence="1">
    <location>
        <begin position="213"/>
        <end position="224"/>
    </location>
</feature>
<accession>A0A4V6MU12</accession>
<feature type="compositionally biased region" description="Polar residues" evidence="1">
    <location>
        <begin position="2892"/>
        <end position="2959"/>
    </location>
</feature>
<feature type="region of interest" description="Disordered" evidence="1">
    <location>
        <begin position="1"/>
        <end position="424"/>
    </location>
</feature>
<feature type="compositionally biased region" description="Basic and acidic residues" evidence="1">
    <location>
        <begin position="1254"/>
        <end position="1290"/>
    </location>
</feature>
<dbReference type="SUPFAM" id="SSF53448">
    <property type="entry name" value="Nucleotide-diphospho-sugar transferases"/>
    <property type="match status" value="1"/>
</dbReference>
<keyword evidence="3" id="KW-1185">Reference proteome</keyword>
<feature type="region of interest" description="Disordered" evidence="1">
    <location>
        <begin position="3556"/>
        <end position="3601"/>
    </location>
</feature>
<feature type="compositionally biased region" description="Polar residues" evidence="1">
    <location>
        <begin position="3833"/>
        <end position="3842"/>
    </location>
</feature>
<feature type="compositionally biased region" description="Basic and acidic residues" evidence="1">
    <location>
        <begin position="1526"/>
        <end position="1545"/>
    </location>
</feature>
<dbReference type="RefSeq" id="WP_131124645.1">
    <property type="nucleotide sequence ID" value="NZ_SIXH01000227.1"/>
</dbReference>
<feature type="compositionally biased region" description="Basic and acidic residues" evidence="1">
    <location>
        <begin position="297"/>
        <end position="310"/>
    </location>
</feature>
<feature type="compositionally biased region" description="Basic and acidic residues" evidence="1">
    <location>
        <begin position="3333"/>
        <end position="3343"/>
    </location>
</feature>
<name>A0A4V6MU12_STRKA</name>
<evidence type="ECO:0000256" key="1">
    <source>
        <dbReference type="SAM" id="MobiDB-lite"/>
    </source>
</evidence>
<feature type="compositionally biased region" description="Basic and acidic residues" evidence="1">
    <location>
        <begin position="2980"/>
        <end position="2991"/>
    </location>
</feature>
<protein>
    <submittedName>
        <fullName evidence="2">Uncharacterized protein</fullName>
    </submittedName>
</protein>
<feature type="compositionally biased region" description="Low complexity" evidence="1">
    <location>
        <begin position="253"/>
        <end position="264"/>
    </location>
</feature>
<feature type="region of interest" description="Disordered" evidence="1">
    <location>
        <begin position="2589"/>
        <end position="2624"/>
    </location>
</feature>
<feature type="compositionally biased region" description="Low complexity" evidence="1">
    <location>
        <begin position="313"/>
        <end position="322"/>
    </location>
</feature>
<feature type="compositionally biased region" description="Low complexity" evidence="1">
    <location>
        <begin position="2873"/>
        <end position="2886"/>
    </location>
</feature>
<feature type="compositionally biased region" description="Polar residues" evidence="1">
    <location>
        <begin position="2690"/>
        <end position="2714"/>
    </location>
</feature>
<feature type="compositionally biased region" description="Low complexity" evidence="1">
    <location>
        <begin position="800"/>
        <end position="819"/>
    </location>
</feature>
<feature type="region of interest" description="Disordered" evidence="1">
    <location>
        <begin position="2660"/>
        <end position="2728"/>
    </location>
</feature>
<feature type="compositionally biased region" description="Basic and acidic residues" evidence="1">
    <location>
        <begin position="229"/>
        <end position="238"/>
    </location>
</feature>
<feature type="compositionally biased region" description="Gly residues" evidence="1">
    <location>
        <begin position="1"/>
        <end position="48"/>
    </location>
</feature>
<feature type="compositionally biased region" description="Basic and acidic residues" evidence="1">
    <location>
        <begin position="2122"/>
        <end position="2131"/>
    </location>
</feature>
<feature type="compositionally biased region" description="Acidic residues" evidence="1">
    <location>
        <begin position="1355"/>
        <end position="1369"/>
    </location>
</feature>
<feature type="region of interest" description="Disordered" evidence="1">
    <location>
        <begin position="2872"/>
        <end position="3029"/>
    </location>
</feature>
<feature type="compositionally biased region" description="Basic and acidic residues" evidence="1">
    <location>
        <begin position="194"/>
        <end position="204"/>
    </location>
</feature>
<feature type="compositionally biased region" description="Low complexity" evidence="1">
    <location>
        <begin position="87"/>
        <end position="99"/>
    </location>
</feature>
<feature type="region of interest" description="Disordered" evidence="1">
    <location>
        <begin position="2238"/>
        <end position="2307"/>
    </location>
</feature>
<feature type="compositionally biased region" description="Polar residues" evidence="1">
    <location>
        <begin position="2474"/>
        <end position="2496"/>
    </location>
</feature>
<feature type="compositionally biased region" description="Low complexity" evidence="1">
    <location>
        <begin position="2251"/>
        <end position="2271"/>
    </location>
</feature>
<feature type="compositionally biased region" description="Basic and acidic residues" evidence="1">
    <location>
        <begin position="1460"/>
        <end position="1485"/>
    </location>
</feature>
<feature type="compositionally biased region" description="Low complexity" evidence="1">
    <location>
        <begin position="3745"/>
        <end position="3758"/>
    </location>
</feature>
<feature type="region of interest" description="Disordered" evidence="1">
    <location>
        <begin position="1207"/>
        <end position="1682"/>
    </location>
</feature>
<feature type="compositionally biased region" description="Basic and acidic residues" evidence="1">
    <location>
        <begin position="362"/>
        <end position="407"/>
    </location>
</feature>
<dbReference type="InterPro" id="IPR007577">
    <property type="entry name" value="GlycoTrfase_DXD_sugar-bd_CS"/>
</dbReference>
<feature type="compositionally biased region" description="Polar residues" evidence="1">
    <location>
        <begin position="2238"/>
        <end position="2250"/>
    </location>
</feature>
<feature type="compositionally biased region" description="Polar residues" evidence="1">
    <location>
        <begin position="3297"/>
        <end position="3306"/>
    </location>
</feature>
<feature type="compositionally biased region" description="Basic and acidic residues" evidence="1">
    <location>
        <begin position="789"/>
        <end position="799"/>
    </location>
</feature>
<dbReference type="EMBL" id="SIXH01000227">
    <property type="protein sequence ID" value="TBO57421.1"/>
    <property type="molecule type" value="Genomic_DNA"/>
</dbReference>
<feature type="compositionally biased region" description="Low complexity" evidence="1">
    <location>
        <begin position="3253"/>
        <end position="3289"/>
    </location>
</feature>
<feature type="region of interest" description="Disordered" evidence="1">
    <location>
        <begin position="2105"/>
        <end position="2180"/>
    </location>
</feature>
<feature type="compositionally biased region" description="Low complexity" evidence="1">
    <location>
        <begin position="2150"/>
        <end position="2180"/>
    </location>
</feature>
<sequence length="3842" mass="407472">EKAGQVGAGSGGTGNDGSNGAGSTGGETHGTDKSGGGANGDGANGGGRATSSDGPGTSDDGDTHGTGKDEPTAGKDGQSAPAPAPFPTTGTGQQTAGGQSTDNSQNRAGGSSATSKPGSTPSGTSPTSADGRQTGKPGGSDKPGGSTDKSSGNTEKSSGGTGKSGSTDTSTGTDKTGSTVKTGSTDSPGTPSTESHHTERESGDRQSTPPPSAISTSSSTDSASQHGNTHGDETHRTESGTGSEPPAPSQVKTGTSETTEPPGTAGKSESAGKEAVAGGGAAKQDSAPGPHPTGQDRTTHHDTATERTTSDETPPGTKPGTTESVTKSDTKSDTRSGTKPDTKSATESDSKSDTDSPTGSDTKSRTESVDKPVNHDQATGHHVTDGTAATDHHNKGSDTDGTPDRRARQAPPKKAYVEPAAQPDWLTIGGPGADEATHEPVPKTVHFIWLNGELSPAAQANLHEWAALAKNGDWQIKLWTDERASTVNNAFLKDLPPHVQPTLITDKLFEDPPPKGKNSTIRKLKSVFKPTPQRDTRHMYDYAHGKKGYAMASDVARYQILNLHGGIYADVDLGPGRLTLPNEPWTMPNGPSTAPFFGPELRDKRSLAFVLKRGQDEHFGDDDVQRAADEMYEKGQLGNQFIVTPPRSPFLGHLLDNLQNPAKNQAGWLYVDPAVDAADRTGPGYIRKQALNYLKEHGHPVARAVTPWQVDRTARDRWGALKWITDESESQEHAAGPPPTKTVTASSGTGDTPTGTGTDATRPRKAPPATHTEGQTHTEEQPQHVASENTHDATGETHANHTGAAHANNTGGTPGNNTAQTLGGQGDNNPEGGTDDIAHGAPDDAQQSAAPQPSPDPSESWAHLRAETPVHQVGSPTDTSGVEVSRFEGFEDSAFTFTSQPDGSALHHLRLRGTDGQVRFEWRRIPLPGPHQENSPTHVREVTLRVRFDRGPGVGPDEAAARMRSYTEALNQHLNSGYRLPGGGDLLHIRVAEAGPETPARDVHATVRWTAADPQTPPRSDEDNWRVDDDPETWIHETLHRVGLVDEYHDSATDNDGAPLSLFRRNPDSTAVHGPDSFMGPRQTGPDGTDHLVAQVRDDQLTTIESIMDSGSAHLPAPRLADLPDVARNRLARILQPAPGPVETRSVVERFGALFDLTVRGRQEDHVLSDLPEGDRDPAALYTLYEEWHRDGRWNQAMDLLREHGVDVDDRSGPANPANDPAHGPANDPTYAPNTDSVNGPTAGEGSGSWSGTHHQDEHEGTDRDTSEGEFFDARERQTSSPEDDAREHQTSSSEDDFFDAVEYQPHTDGEESTPQDVSTSEHGSTSEQDAASEHGSATEHDGPAEDNGSTSLHEDEETTQETPGDEPEPSIPDDNSSHSGDDQSSDTDTGTGTGADDEHGAHDSDYDADQESSNASPPPSPSVSRPRTPASERVRDGDSDNVSEGGQDHVSDEIQDGASDNHRDEDSEKVSEVSEDARDEVRDEVSDEVSEGVRDEVRDESSEHVSESTRDEVRDDVSDNASEGGQEHVSDDVHDGASDDHRDEISDEVSEDAHDEVRDDVSDHVSEDARDEVRDNVSDNVSEGTQEHVSEDPQDHVSDDVHDGASDNHRDETPDDDTANHQDETTGDTANETTNDATNDATNETADNTASNTPEGNPGDDPGDTPATTTGPPVGPNSVHLGRTLAGAKIIEAPGPDSVRQRVNQLLGNGHTQPLAERQLDAAFDPANFRAMHPKMVNGDWRFPVHIDGKVHEVVVKAHPGEWTWREREDTGGSAASAKVKQATADPRKTTFTSTKSGIDESSSYAHPLSTEATLLTSVSVKAGAMSYDGESSATSDREASRETSPSGKVNTYVSTFRYEVSVLDPHGVEVPHTDGDTQQLTGQVAAQVAHPATASTEQNANHAQRWEGWNPQANGQRQPNGYALDVTGLGNVRDAVFRQLPGELPPGSRAHQKINDFLTPQNVLDGLEQAAGTGLLSPKFTLTDGRPAWINLTLEPEHTTVEPGYETKDKIGSKVTSLLSGSLNNGSSWSLGGSLGGAGRVQLLLQKWVTGTLGYTYSGTHAYKSAAKLSSTVERNVEHGESSRLVRTGVRFRAEVITGSLSPHKDGLRAVTSTPVGTHNEAHRTHETETPAPPASSPHPQNTDEHAATTTDANNTTEAATTTTATPAPNTDADANTNAHVNANADDIEMRPLPQRNADHVAIQIDPPETTTHAGPENTVGRTGTQDTVIQIDSENTSGQSESQNTHSQTEAQNTAGQTAAQNTQSQAEPQNTAGQTETQNTAVQAAAAQHTPGQTEAQHTAVPNEPEHTVIQIEGGDLTGELYRLYPEEITPPQSGDVQQAPQQAELRDPVHALRTVYLDFPGSTELERHVRERLAQQAPGLLPPLGHGPGDRPLEGDAANGRRPRITPQAMDNLRKLRQEISASSLRGGADSLLDGTFHFTLDSSHLPLMSSKKYEVLIKADLSEGEHQGTVTSKTKNAVTRTSTADRSVTHGSKHALALSLNYRQQLADSSGSQSTTRSIAKADAGWTFLNKTQQTASGRETETSRSFENKGSADAFGYRVNYQVLTRSHEKDAPTLNEVLESDTSLPQEERQARRVSIGDSRAKVEVQRPEQGMQPPTTPHFTRLPPFHFVQHVSDGAGLRDGVDRAIRGAYRAREQAGKAQQEGGGTEGGREPRVPDLEATLDSLTSTPRILSDVSASSGGWSNSPDQHVGSGGNRDSVGVSRRTTLADDYQYRGTLSEGTLELVLKGSTSTTVVGKSGKVLSGSLGPDFGYFPETQTGMTIESMQARGGFVVKGSNTAAFADSHLEQTSAGLKIKREGPWHLYEVRAESTVVGRVTSPNGIVHYGTPERSEHTVYVLLSDADLRAAGPHGPQGAQGAHNVQEPHGTQNPAGTQGPAVTQNQTVTPNESQGSAGAQEQTVTHESQGPVATQDQTVTPHGSEGSAGSQNQTVTPHEPHEPQGSAGTQDQTVTQETHESQESHESQEPPVAQDPPVAQNPEAPQNPPAQGDGNLTETPPPPLTAPLLEAKVAAGCLAEVPGSEEILAEVHRQLTGERLDGGVPTHALPFAETFSPDALAAGFDSLLTVGLTDRQVFETRTGRTITEVKVRAVPQGAWQDTGQRDDQSVTRSLESVETLKGTGNTTWMGGMDANLRYALNPRTNVGFLSWDPKAAAEAGFDNSSGSSMTSTTGHSTSGFGTNALFTSDMRFEVIVTRRTEPLGKYTLLEAPEEVVAPSPTSVWVPESLTAPAPAPGTTTAPAPGGTQEHVTTPAPIPDTTATTTPAPAPNPASGTVQPTAPDNAQHHEPAIDGGQNHETQNGGGQNHETQNDDGQHHEPANTGSQTHETQNADGQNDAAQRQWSESLRSGHDMLGFDHGSELLDISRQVLTTPRPGPDGGLGSWLHSAYTTMGSSLHHVVETFLPATDPRIPQNSPLRDEYRLPVEQRQALRQLMGPQALPAVFHLLQQEGGYLTPPLAGDGGVGLQLTLGATGTAEQVGRREAGEDELSGGLKQEIANAATLNIKKSVSPANFGIGADKPSLTFPLNTMNISRDSTQDSDRHVTRTPATPSGQVRPAPVPHGKTESEPGKAKLKGPQVLMRQPVRFEVSAVDEKGAYGARTVDGNLYYWVAEETPQTTTEPTETPQPTTAVTETTQPTTQPTTPPVETPHTTPESTPSPPATTVPVDLPTQAPTQVPTQSQNQTQSQSQSQAQNQNQNQNHNQNHNQNQTRTPAPVELSEQPVDVVEPPVVVENPAQVTIDISEPELVETPAPDVVENSESTTSDAASGAPSEQPVTGPPVPANNAQAWFAALNPSHASRGPQPGAHQPTTSETDRP</sequence>
<feature type="region of interest" description="Disordered" evidence="1">
    <location>
        <begin position="726"/>
        <end position="861"/>
    </location>
</feature>
<proteinExistence type="predicted"/>
<feature type="compositionally biased region" description="Low complexity" evidence="1">
    <location>
        <begin position="2278"/>
        <end position="2294"/>
    </location>
</feature>
<feature type="region of interest" description="Disordered" evidence="1">
    <location>
        <begin position="2383"/>
        <end position="2409"/>
    </location>
</feature>
<dbReference type="InterPro" id="IPR029044">
    <property type="entry name" value="Nucleotide-diphossugar_trans"/>
</dbReference>
<feature type="region of interest" description="Disordered" evidence="1">
    <location>
        <begin position="1768"/>
        <end position="1806"/>
    </location>
</feature>
<feature type="compositionally biased region" description="Polar residues" evidence="1">
    <location>
        <begin position="1313"/>
        <end position="1330"/>
    </location>
</feature>
<feature type="region of interest" description="Disordered" evidence="1">
    <location>
        <begin position="2209"/>
        <end position="2228"/>
    </location>
</feature>
<feature type="compositionally biased region" description="Basic and acidic residues" evidence="1">
    <location>
        <begin position="326"/>
        <end position="354"/>
    </location>
</feature>
<feature type="compositionally biased region" description="Basic and acidic residues" evidence="1">
    <location>
        <begin position="1492"/>
        <end position="1518"/>
    </location>
</feature>
<organism evidence="2 3">
    <name type="scientific">Streptomyces kasugaensis</name>
    <dbReference type="NCBI Taxonomy" id="1946"/>
    <lineage>
        <taxon>Bacteria</taxon>
        <taxon>Bacillati</taxon>
        <taxon>Actinomycetota</taxon>
        <taxon>Actinomycetes</taxon>
        <taxon>Kitasatosporales</taxon>
        <taxon>Streptomycetaceae</taxon>
        <taxon>Streptomyces</taxon>
    </lineage>
</organism>
<evidence type="ECO:0000313" key="2">
    <source>
        <dbReference type="EMBL" id="TBO57421.1"/>
    </source>
</evidence>
<feature type="compositionally biased region" description="Polar residues" evidence="1">
    <location>
        <begin position="3345"/>
        <end position="3368"/>
    </location>
</feature>
<dbReference type="Proteomes" id="UP000292452">
    <property type="component" value="Unassembled WGS sequence"/>
</dbReference>